<accession>A0AAN0RGJ1</accession>
<feature type="active site" description="Proton donor" evidence="13">
    <location>
        <position position="193"/>
    </location>
</feature>
<dbReference type="SMART" id="SM01350">
    <property type="entry name" value="6PGD"/>
    <property type="match status" value="1"/>
</dbReference>
<dbReference type="SUPFAM" id="SSF51735">
    <property type="entry name" value="NAD(P)-binding Rossmann-fold domains"/>
    <property type="match status" value="1"/>
</dbReference>
<comment type="pathway">
    <text evidence="2 12 15">Carbohydrate degradation; pentose phosphate pathway; D-ribulose 5-phosphate from D-glucose 6-phosphate (oxidative stage): step 3/3.</text>
</comment>
<dbReference type="Gene3D" id="1.20.5.320">
    <property type="entry name" value="6-Phosphogluconate Dehydrogenase, domain 3"/>
    <property type="match status" value="1"/>
</dbReference>
<evidence type="ECO:0000256" key="14">
    <source>
        <dbReference type="PIRSR" id="PIRSR000109-2"/>
    </source>
</evidence>
<comment type="function">
    <text evidence="1 12">Catalyzes the oxidative decarboxylation of 6-phosphogluconate to ribulose 5-phosphate and CO(2), with concomitant reduction of NADP to NADPH.</text>
</comment>
<dbReference type="InterPro" id="IPR008927">
    <property type="entry name" value="6-PGluconate_DH-like_C_sf"/>
</dbReference>
<dbReference type="InterPro" id="IPR006115">
    <property type="entry name" value="6PGDH_NADP-bd"/>
</dbReference>
<dbReference type="InterPro" id="IPR006184">
    <property type="entry name" value="6PGdom_BS"/>
</dbReference>
<dbReference type="InterPro" id="IPR006113">
    <property type="entry name" value="6PGDH_Gnd/GntZ"/>
</dbReference>
<dbReference type="PROSITE" id="PS00461">
    <property type="entry name" value="6PGD"/>
    <property type="match status" value="1"/>
</dbReference>
<evidence type="ECO:0000256" key="7">
    <source>
        <dbReference type="ARBA" id="ARBA00022857"/>
    </source>
</evidence>
<evidence type="ECO:0000259" key="16">
    <source>
        <dbReference type="SMART" id="SM01350"/>
    </source>
</evidence>
<evidence type="ECO:0000256" key="9">
    <source>
        <dbReference type="ARBA" id="ARBA00023064"/>
    </source>
</evidence>
<keyword evidence="10 12" id="KW-0570">Pentose shunt</keyword>
<feature type="active site" description="Proton acceptor" evidence="13">
    <location>
        <position position="186"/>
    </location>
</feature>
<keyword evidence="18" id="KW-1185">Reference proteome</keyword>
<feature type="binding site" description="in other chain" evidence="14">
    <location>
        <begin position="189"/>
        <end position="190"/>
    </location>
    <ligand>
        <name>substrate</name>
        <note>ligand shared between dimeric partners</note>
    </ligand>
</feature>
<dbReference type="Proteomes" id="UP000028680">
    <property type="component" value="Chromosome"/>
</dbReference>
<dbReference type="Pfam" id="PF00393">
    <property type="entry name" value="6PGD"/>
    <property type="match status" value="1"/>
</dbReference>
<feature type="domain" description="6-phosphogluconate dehydrogenase C-terminal" evidence="16">
    <location>
        <begin position="182"/>
        <end position="469"/>
    </location>
</feature>
<dbReference type="GO" id="GO:0004616">
    <property type="term" value="F:phosphogluconate dehydrogenase (decarboxylating) activity"/>
    <property type="evidence" value="ECO:0007669"/>
    <property type="project" value="UniProtKB-EC"/>
</dbReference>
<feature type="binding site" description="in other chain" evidence="14">
    <location>
        <position position="264"/>
    </location>
    <ligand>
        <name>substrate</name>
        <note>ligand shared between dimeric partners</note>
    </ligand>
</feature>
<dbReference type="GO" id="GO:0006098">
    <property type="term" value="P:pentose-phosphate shunt"/>
    <property type="evidence" value="ECO:0007669"/>
    <property type="project" value="UniProtKB-KW"/>
</dbReference>
<dbReference type="InterPro" id="IPR036291">
    <property type="entry name" value="NAD(P)-bd_dom_sf"/>
</dbReference>
<sequence>MKMTQAHIGVIGVGTMGSALALNFAEKGQDVALWNLELSAVDRLIASAGGLAARLQRCETLADLVAALPAPRAIVLMIPAGAPVDQTIAALRPLLSAGDTIIDGGNSDFRDTMIRTTTLEKAGLSYLGIGVSGGAEGARRGPSMMVGGTSSSYSRMAPILEAIAARYDGDPCVAHLGPDGAGHFVKTVHNGIEYADMQMIAEVYGMMRDGEGLAASDIAPVFRSWNRGPLESYLIEVTAEVLGTKDPQTGDDMVDLIVDQAGQKGTGRWTVIEALRMGQAVSIIEAAVGARVMSAQKSTRKRAARVLVPAGTDTMSPVAEHDLQSALIVGRVLAYAQGFEILAAGSKEFNWSLDFARIAEIWRAGCIIRSAMLDDIATAFRSPRPAGHLVLSDHFIPLLTTHIAGLRRVVSAAALKGLPVPALAAALSWFDMIRQERGTSDLIQAQRDYFGAHSFERVDADGSHHGPWHSG</sequence>
<dbReference type="KEGG" id="ptp:RCA23_c01920"/>
<reference evidence="17 18" key="1">
    <citation type="journal article" date="2014" name="ISME J.">
        <title>Adaptation of an abundant Roseobacter RCA organism to pelagic systems revealed by genomic and transcriptomic analyses.</title>
        <authorList>
            <person name="Voget S."/>
            <person name="Wemheuer B."/>
            <person name="Brinkhoff T."/>
            <person name="Vollmers J."/>
            <person name="Dietrich S."/>
            <person name="Giebel H.A."/>
            <person name="Beardsley C."/>
            <person name="Sardemann C."/>
            <person name="Bakenhus I."/>
            <person name="Billerbeck S."/>
            <person name="Daniel R."/>
            <person name="Simon M."/>
        </authorList>
    </citation>
    <scope>NUCLEOTIDE SEQUENCE [LARGE SCALE GENOMIC DNA]</scope>
    <source>
        <strain evidence="17 18">RCA23</strain>
    </source>
</reference>
<evidence type="ECO:0000313" key="18">
    <source>
        <dbReference type="Proteomes" id="UP000028680"/>
    </source>
</evidence>
<dbReference type="Gene3D" id="1.10.1040.10">
    <property type="entry name" value="N-(1-d-carboxylethyl)-l-norvaline Dehydrogenase, domain 2"/>
    <property type="match status" value="1"/>
</dbReference>
<dbReference type="InterPro" id="IPR006114">
    <property type="entry name" value="6PGDH_C"/>
</dbReference>
<feature type="binding site" evidence="14">
    <location>
        <position position="453"/>
    </location>
    <ligand>
        <name>substrate</name>
        <note>ligand shared between dimeric partners</note>
    </ligand>
</feature>
<name>A0AAN0RGJ1_9RHOB</name>
<dbReference type="AlphaFoldDB" id="A0AAN0RGJ1"/>
<evidence type="ECO:0000256" key="8">
    <source>
        <dbReference type="ARBA" id="ARBA00023002"/>
    </source>
</evidence>
<comment type="catalytic activity">
    <reaction evidence="11 12 15">
        <text>6-phospho-D-gluconate + NADP(+) = D-ribulose 5-phosphate + CO2 + NADPH</text>
        <dbReference type="Rhea" id="RHEA:10116"/>
        <dbReference type="ChEBI" id="CHEBI:16526"/>
        <dbReference type="ChEBI" id="CHEBI:57783"/>
        <dbReference type="ChEBI" id="CHEBI:58121"/>
        <dbReference type="ChEBI" id="CHEBI:58349"/>
        <dbReference type="ChEBI" id="CHEBI:58759"/>
        <dbReference type="EC" id="1.1.1.44"/>
    </reaction>
</comment>
<comment type="similarity">
    <text evidence="3 12 15">Belongs to the 6-phosphogluconate dehydrogenase family.</text>
</comment>
<comment type="subunit">
    <text evidence="4 12">Homodimer.</text>
</comment>
<evidence type="ECO:0000313" key="17">
    <source>
        <dbReference type="EMBL" id="AII85757.1"/>
    </source>
</evidence>
<evidence type="ECO:0000256" key="13">
    <source>
        <dbReference type="PIRSR" id="PIRSR000109-1"/>
    </source>
</evidence>
<evidence type="ECO:0000256" key="4">
    <source>
        <dbReference type="ARBA" id="ARBA00011738"/>
    </source>
</evidence>
<evidence type="ECO:0000256" key="11">
    <source>
        <dbReference type="ARBA" id="ARBA00048640"/>
    </source>
</evidence>
<dbReference type="Pfam" id="PF03446">
    <property type="entry name" value="NAD_binding_2"/>
    <property type="match status" value="1"/>
</dbReference>
<dbReference type="Gene3D" id="3.40.50.720">
    <property type="entry name" value="NAD(P)-binding Rossmann-like Domain"/>
    <property type="match status" value="1"/>
</dbReference>
<evidence type="ECO:0000256" key="1">
    <source>
        <dbReference type="ARBA" id="ARBA00002526"/>
    </source>
</evidence>
<dbReference type="PRINTS" id="PR00076">
    <property type="entry name" value="6PGDHDRGNASE"/>
</dbReference>
<gene>
    <name evidence="17" type="primary">gntZ</name>
    <name evidence="17" type="ORF">RCA23_c01920</name>
</gene>
<keyword evidence="9 15" id="KW-0311">Gluconate utilization</keyword>
<dbReference type="NCBIfam" id="NF006765">
    <property type="entry name" value="PRK09287.1"/>
    <property type="match status" value="1"/>
</dbReference>
<feature type="binding site" description="in other chain" evidence="14">
    <location>
        <position position="291"/>
    </location>
    <ligand>
        <name>substrate</name>
        <note>ligand shared between dimeric partners</note>
    </ligand>
</feature>
<feature type="binding site" evidence="14">
    <location>
        <position position="447"/>
    </location>
    <ligand>
        <name>substrate</name>
        <note>ligand shared between dimeric partners</note>
    </ligand>
</feature>
<dbReference type="EC" id="1.1.1.44" evidence="5 12"/>
<evidence type="ECO:0000256" key="2">
    <source>
        <dbReference type="ARBA" id="ARBA00004874"/>
    </source>
</evidence>
<dbReference type="PANTHER" id="PTHR11811">
    <property type="entry name" value="6-PHOSPHOGLUCONATE DEHYDROGENASE"/>
    <property type="match status" value="1"/>
</dbReference>
<evidence type="ECO:0000256" key="15">
    <source>
        <dbReference type="RuleBase" id="RU000485"/>
    </source>
</evidence>
<evidence type="ECO:0000256" key="10">
    <source>
        <dbReference type="ARBA" id="ARBA00023126"/>
    </source>
</evidence>
<dbReference type="FunFam" id="1.10.1040.10:FF:000032">
    <property type="entry name" value="6-phosphogluconate dehydrogenase, decarboxylating"/>
    <property type="match status" value="1"/>
</dbReference>
<dbReference type="InterPro" id="IPR013328">
    <property type="entry name" value="6PGD_dom2"/>
</dbReference>
<feature type="binding site" description="in other chain" evidence="14">
    <location>
        <position position="106"/>
    </location>
    <ligand>
        <name>substrate</name>
        <note>ligand shared between dimeric partners</note>
    </ligand>
</feature>
<feature type="binding site" description="in other chain" evidence="14">
    <location>
        <position position="194"/>
    </location>
    <ligand>
        <name>substrate</name>
        <note>ligand shared between dimeric partners</note>
    </ligand>
</feature>
<dbReference type="GO" id="GO:0050661">
    <property type="term" value="F:NADP binding"/>
    <property type="evidence" value="ECO:0007669"/>
    <property type="project" value="InterPro"/>
</dbReference>
<dbReference type="EMBL" id="CP003984">
    <property type="protein sequence ID" value="AII85757.1"/>
    <property type="molecule type" value="Genomic_DNA"/>
</dbReference>
<feature type="binding site" description="in other chain" evidence="14">
    <location>
        <begin position="132"/>
        <end position="134"/>
    </location>
    <ligand>
        <name>substrate</name>
        <note>ligand shared between dimeric partners</note>
    </ligand>
</feature>
<evidence type="ECO:0000256" key="12">
    <source>
        <dbReference type="PIRNR" id="PIRNR000109"/>
    </source>
</evidence>
<protein>
    <recommendedName>
        <fullName evidence="6 12">6-phosphogluconate dehydrogenase, decarboxylating</fullName>
        <ecNumber evidence="5 12">1.1.1.44</ecNumber>
    </recommendedName>
</protein>
<dbReference type="SUPFAM" id="SSF48179">
    <property type="entry name" value="6-phosphogluconate dehydrogenase C-terminal domain-like"/>
    <property type="match status" value="1"/>
</dbReference>
<dbReference type="NCBIfam" id="TIGR00873">
    <property type="entry name" value="gnd"/>
    <property type="match status" value="1"/>
</dbReference>
<proteinExistence type="inferred from homology"/>
<keyword evidence="8 12" id="KW-0560">Oxidoreductase</keyword>
<dbReference type="PIRSF" id="PIRSF000109">
    <property type="entry name" value="6PGD"/>
    <property type="match status" value="1"/>
</dbReference>
<dbReference type="InterPro" id="IPR006183">
    <property type="entry name" value="Pgluconate_DH"/>
</dbReference>
<evidence type="ECO:0000256" key="5">
    <source>
        <dbReference type="ARBA" id="ARBA00013011"/>
    </source>
</evidence>
<evidence type="ECO:0000256" key="3">
    <source>
        <dbReference type="ARBA" id="ARBA00008419"/>
    </source>
</evidence>
<keyword evidence="7 12" id="KW-0521">NADP</keyword>
<organism evidence="17 18">
    <name type="scientific">Planktomarina temperata RCA23</name>
    <dbReference type="NCBI Taxonomy" id="666509"/>
    <lineage>
        <taxon>Bacteria</taxon>
        <taxon>Pseudomonadati</taxon>
        <taxon>Pseudomonadota</taxon>
        <taxon>Alphaproteobacteria</taxon>
        <taxon>Rhodobacterales</taxon>
        <taxon>Paracoccaceae</taxon>
        <taxon>Planktomarina</taxon>
    </lineage>
</organism>
<evidence type="ECO:0000256" key="6">
    <source>
        <dbReference type="ARBA" id="ARBA00018193"/>
    </source>
</evidence>
<dbReference type="GO" id="GO:0019521">
    <property type="term" value="P:D-gluconate metabolic process"/>
    <property type="evidence" value="ECO:0007669"/>
    <property type="project" value="UniProtKB-KW"/>
</dbReference>